<name>A0A1Z5JIH7_FISSO</name>
<feature type="region of interest" description="Disordered" evidence="2">
    <location>
        <begin position="476"/>
        <end position="500"/>
    </location>
</feature>
<comment type="caution">
    <text evidence="3">The sequence shown here is derived from an EMBL/GenBank/DDBJ whole genome shotgun (WGS) entry which is preliminary data.</text>
</comment>
<organism evidence="3 4">
    <name type="scientific">Fistulifera solaris</name>
    <name type="common">Oleaginous diatom</name>
    <dbReference type="NCBI Taxonomy" id="1519565"/>
    <lineage>
        <taxon>Eukaryota</taxon>
        <taxon>Sar</taxon>
        <taxon>Stramenopiles</taxon>
        <taxon>Ochrophyta</taxon>
        <taxon>Bacillariophyta</taxon>
        <taxon>Bacillariophyceae</taxon>
        <taxon>Bacillariophycidae</taxon>
        <taxon>Naviculales</taxon>
        <taxon>Naviculaceae</taxon>
        <taxon>Fistulifera</taxon>
    </lineage>
</organism>
<gene>
    <name evidence="3" type="ORF">FisN_14Lh335</name>
</gene>
<keyword evidence="1" id="KW-0677">Repeat</keyword>
<evidence type="ECO:0000256" key="1">
    <source>
        <dbReference type="ARBA" id="ARBA00022737"/>
    </source>
</evidence>
<accession>A0A1Z5JIH7</accession>
<evidence type="ECO:0000313" key="3">
    <source>
        <dbReference type="EMBL" id="GAX13652.1"/>
    </source>
</evidence>
<keyword evidence="4" id="KW-1185">Reference proteome</keyword>
<dbReference type="InParanoid" id="A0A1Z5JIH7"/>
<sequence length="500" mass="55561">MKTSSTDNTRTVYSGRSVYCSYTLLLLLLSSRTTTLQAYVTSPGAVPVHRQRAFLQEITIDLCQTTTPLSNEQLSQAPKLLEAWSKQPTAQAALQSEKLVARVIAEKKAGNVAADLSVRDYNCLLSTWCSMQNNAERCEQIVETMQVVGEPLPNLESFKLVLKAWRQQRPVDPTYAPFRAQRILDWMIRLYSDGENEQALPDAECFDICLTIWSRSGHPEAPERTEKLLGAMERLHRSTGAAKPRHTSFNAVLAAWSKSHRPDAADRAMDILSFMELLASHGDLTLDAASYNTVMNTVVLTTEAGDASLKAQAILKHALKAQKQDPEHVQLETILFNSAMGALAKSKTSGAFVKARTILDRQITLYENGCTSCRPDVVGYTSVIACCAAETSDRTAAFATAMQTFQEIETPNHITYGTMLKACAKLLPHEVPARRKAVRQLMAQAKEAGCVGEMVVSRLREATPELYKELLEGHSKKQLPQQWTRNVDESTKKKRRRAEV</sequence>
<reference evidence="3 4" key="1">
    <citation type="journal article" date="2015" name="Plant Cell">
        <title>Oil accumulation by the oleaginous diatom Fistulifera solaris as revealed by the genome and transcriptome.</title>
        <authorList>
            <person name="Tanaka T."/>
            <person name="Maeda Y."/>
            <person name="Veluchamy A."/>
            <person name="Tanaka M."/>
            <person name="Abida H."/>
            <person name="Marechal E."/>
            <person name="Bowler C."/>
            <person name="Muto M."/>
            <person name="Sunaga Y."/>
            <person name="Tanaka M."/>
            <person name="Yoshino T."/>
            <person name="Taniguchi T."/>
            <person name="Fukuda Y."/>
            <person name="Nemoto M."/>
            <person name="Matsumoto M."/>
            <person name="Wong P.S."/>
            <person name="Aburatani S."/>
            <person name="Fujibuchi W."/>
        </authorList>
    </citation>
    <scope>NUCLEOTIDE SEQUENCE [LARGE SCALE GENOMIC DNA]</scope>
    <source>
        <strain evidence="3 4">JPCC DA0580</strain>
    </source>
</reference>
<dbReference type="PANTHER" id="PTHR47942">
    <property type="entry name" value="TETRATRICOPEPTIDE REPEAT (TPR)-LIKE SUPERFAMILY PROTEIN-RELATED"/>
    <property type="match status" value="1"/>
</dbReference>
<dbReference type="InterPro" id="IPR051222">
    <property type="entry name" value="PPR/CCM1_RNA-binding"/>
</dbReference>
<proteinExistence type="predicted"/>
<dbReference type="EMBL" id="BDSP01000071">
    <property type="protein sequence ID" value="GAX13652.1"/>
    <property type="molecule type" value="Genomic_DNA"/>
</dbReference>
<dbReference type="InterPro" id="IPR011990">
    <property type="entry name" value="TPR-like_helical_dom_sf"/>
</dbReference>
<dbReference type="PANTHER" id="PTHR47942:SF63">
    <property type="entry name" value="PENTATRICOPEPTIDE REPEAT-CONTAINING PROTEIN"/>
    <property type="match status" value="1"/>
</dbReference>
<evidence type="ECO:0000313" key="4">
    <source>
        <dbReference type="Proteomes" id="UP000198406"/>
    </source>
</evidence>
<dbReference type="OrthoDB" id="185373at2759"/>
<evidence type="ECO:0008006" key="5">
    <source>
        <dbReference type="Google" id="ProtNLM"/>
    </source>
</evidence>
<dbReference type="Proteomes" id="UP000198406">
    <property type="component" value="Unassembled WGS sequence"/>
</dbReference>
<dbReference type="Pfam" id="PF13812">
    <property type="entry name" value="PPR_3"/>
    <property type="match status" value="1"/>
</dbReference>
<evidence type="ECO:0000256" key="2">
    <source>
        <dbReference type="SAM" id="MobiDB-lite"/>
    </source>
</evidence>
<dbReference type="Gene3D" id="1.25.40.10">
    <property type="entry name" value="Tetratricopeptide repeat domain"/>
    <property type="match status" value="2"/>
</dbReference>
<protein>
    <recommendedName>
        <fullName evidence="5">Pentacotripeptide-repeat region of PRORP domain-containing protein</fullName>
    </recommendedName>
</protein>
<dbReference type="InterPro" id="IPR002885">
    <property type="entry name" value="PPR_rpt"/>
</dbReference>
<dbReference type="AlphaFoldDB" id="A0A1Z5JIH7"/>